<dbReference type="Gene3D" id="3.40.50.2300">
    <property type="match status" value="1"/>
</dbReference>
<reference evidence="3 4" key="1">
    <citation type="journal article" date="2024" name="Nat. Commun.">
        <title>Phylogenomics reveals the evolutionary origins of lichenization in chlorophyte algae.</title>
        <authorList>
            <person name="Puginier C."/>
            <person name="Libourel C."/>
            <person name="Otte J."/>
            <person name="Skaloud P."/>
            <person name="Haon M."/>
            <person name="Grisel S."/>
            <person name="Petersen M."/>
            <person name="Berrin J.G."/>
            <person name="Delaux P.M."/>
            <person name="Dal Grande F."/>
            <person name="Keller J."/>
        </authorList>
    </citation>
    <scope>NUCLEOTIDE SEQUENCE [LARGE SCALE GENOMIC DNA]</scope>
    <source>
        <strain evidence="3 4">SAG 245.80</strain>
    </source>
</reference>
<dbReference type="PANTHER" id="PTHR11717:SF7">
    <property type="entry name" value="LOW MOLECULAR WEIGHT PHOSPHOTYROSINE PROTEIN PHOSPHATASE"/>
    <property type="match status" value="1"/>
</dbReference>
<comment type="caution">
    <text evidence="3">The sequence shown here is derived from an EMBL/GenBank/DDBJ whole genome shotgun (WGS) entry which is preliminary data.</text>
</comment>
<evidence type="ECO:0000313" key="4">
    <source>
        <dbReference type="Proteomes" id="UP001445335"/>
    </source>
</evidence>
<dbReference type="InterPro" id="IPR050438">
    <property type="entry name" value="LMW_PTPase"/>
</dbReference>
<feature type="domain" description="Phosphotyrosine protein phosphatase I" evidence="2">
    <location>
        <begin position="82"/>
        <end position="253"/>
    </location>
</feature>
<dbReference type="AlphaFoldDB" id="A0AAW1SDJ3"/>
<dbReference type="PANTHER" id="PTHR11717">
    <property type="entry name" value="LOW MOLECULAR WEIGHT PROTEIN TYROSINE PHOSPHATASE"/>
    <property type="match status" value="1"/>
</dbReference>
<accession>A0AAW1SDJ3</accession>
<keyword evidence="4" id="KW-1185">Reference proteome</keyword>
<dbReference type="GO" id="GO:0004725">
    <property type="term" value="F:protein tyrosine phosphatase activity"/>
    <property type="evidence" value="ECO:0007669"/>
    <property type="project" value="UniProtKB-EC"/>
</dbReference>
<dbReference type="SMART" id="SM00226">
    <property type="entry name" value="LMWPc"/>
    <property type="match status" value="1"/>
</dbReference>
<organism evidence="3 4">
    <name type="scientific">Elliptochloris bilobata</name>
    <dbReference type="NCBI Taxonomy" id="381761"/>
    <lineage>
        <taxon>Eukaryota</taxon>
        <taxon>Viridiplantae</taxon>
        <taxon>Chlorophyta</taxon>
        <taxon>core chlorophytes</taxon>
        <taxon>Trebouxiophyceae</taxon>
        <taxon>Trebouxiophyceae incertae sedis</taxon>
        <taxon>Elliptochloris clade</taxon>
        <taxon>Elliptochloris</taxon>
    </lineage>
</organism>
<dbReference type="InterPro" id="IPR036196">
    <property type="entry name" value="Ptyr_pPase_sf"/>
</dbReference>
<evidence type="ECO:0000256" key="1">
    <source>
        <dbReference type="ARBA" id="ARBA00013064"/>
    </source>
</evidence>
<dbReference type="Proteomes" id="UP001445335">
    <property type="component" value="Unassembled WGS sequence"/>
</dbReference>
<gene>
    <name evidence="3" type="ORF">WJX81_007742</name>
</gene>
<sequence length="295" mass="31302">MPLLVHTSAQFKHSWQRQGAPDVKPGAWRHCCRATRASVASASGLASADSLDRVSNVFVDTAFRSTPWAQEARESGSARTAARVLFVSESGVCRSVLAQALLCRTLAARGLGDQVECEARSTRDYNAGEPPDLAVLAAAGEAGLAIPPDTQARQFAPETDIVRADLVLVMDKYTAADVLREVSVFDTINAAGGYSRKVRRLGEFHPELARLRAPDAQDIDDPLYGNAGGAGEEAAVRDTLRTLSAACEGLADFLEGLRGAAPPGAPLRGAVSVAVQGMESIEWLVPPMLQARQPK</sequence>
<evidence type="ECO:0000259" key="2">
    <source>
        <dbReference type="SMART" id="SM00226"/>
    </source>
</evidence>
<dbReference type="InterPro" id="IPR023485">
    <property type="entry name" value="Ptyr_pPase"/>
</dbReference>
<dbReference type="EMBL" id="JALJOU010000004">
    <property type="protein sequence ID" value="KAK9844195.1"/>
    <property type="molecule type" value="Genomic_DNA"/>
</dbReference>
<dbReference type="SUPFAM" id="SSF52788">
    <property type="entry name" value="Phosphotyrosine protein phosphatases I"/>
    <property type="match status" value="1"/>
</dbReference>
<dbReference type="EC" id="3.1.3.48" evidence="1"/>
<evidence type="ECO:0000313" key="3">
    <source>
        <dbReference type="EMBL" id="KAK9844195.1"/>
    </source>
</evidence>
<proteinExistence type="predicted"/>
<name>A0AAW1SDJ3_9CHLO</name>
<dbReference type="Pfam" id="PF01451">
    <property type="entry name" value="LMWPc"/>
    <property type="match status" value="1"/>
</dbReference>
<protein>
    <recommendedName>
        <fullName evidence="1">protein-tyrosine-phosphatase</fullName>
        <ecNumber evidence="1">3.1.3.48</ecNumber>
    </recommendedName>
</protein>